<keyword evidence="8" id="KW-0812">Transmembrane</keyword>
<evidence type="ECO:0000256" key="4">
    <source>
        <dbReference type="ARBA" id="ARBA00022741"/>
    </source>
</evidence>
<evidence type="ECO:0008006" key="14">
    <source>
        <dbReference type="Google" id="ProtNLM"/>
    </source>
</evidence>
<dbReference type="Gene3D" id="3.80.10.10">
    <property type="entry name" value="Ribonuclease Inhibitor"/>
    <property type="match status" value="1"/>
</dbReference>
<name>A0A368S843_SETIT</name>
<evidence type="ECO:0000256" key="6">
    <source>
        <dbReference type="ARBA" id="ARBA00023054"/>
    </source>
</evidence>
<dbReference type="Gene3D" id="3.40.50.300">
    <property type="entry name" value="P-loop containing nucleotide triphosphate hydrolases"/>
    <property type="match status" value="1"/>
</dbReference>
<dbReference type="InterPro" id="IPR002182">
    <property type="entry name" value="NB-ARC"/>
</dbReference>
<dbReference type="GO" id="GO:0002758">
    <property type="term" value="P:innate immune response-activating signaling pathway"/>
    <property type="evidence" value="ECO:0007669"/>
    <property type="project" value="UniProtKB-ARBA"/>
</dbReference>
<dbReference type="InterPro" id="IPR044974">
    <property type="entry name" value="Disease_R_plants"/>
</dbReference>
<dbReference type="InterPro" id="IPR058922">
    <property type="entry name" value="WHD_DRP"/>
</dbReference>
<evidence type="ECO:0000256" key="2">
    <source>
        <dbReference type="ARBA" id="ARBA00022614"/>
    </source>
</evidence>
<evidence type="ECO:0000259" key="11">
    <source>
        <dbReference type="Pfam" id="PF23559"/>
    </source>
</evidence>
<dbReference type="GO" id="GO:0009626">
    <property type="term" value="P:plant-type hypersensitive response"/>
    <property type="evidence" value="ECO:0007669"/>
    <property type="project" value="UniProtKB-ARBA"/>
</dbReference>
<dbReference type="Pfam" id="PF00931">
    <property type="entry name" value="NB-ARC"/>
    <property type="match status" value="1"/>
</dbReference>
<dbReference type="PRINTS" id="PR00364">
    <property type="entry name" value="DISEASERSIST"/>
</dbReference>
<dbReference type="PANTHER" id="PTHR23155:SF909">
    <property type="entry name" value="OS11G0673900 PROTEIN"/>
    <property type="match status" value="1"/>
</dbReference>
<reference evidence="13" key="1">
    <citation type="journal article" date="2012" name="Nat. Biotechnol.">
        <title>Reference genome sequence of the model plant Setaria.</title>
        <authorList>
            <person name="Bennetzen J.L."/>
            <person name="Schmutz J."/>
            <person name="Wang H."/>
            <person name="Percifield R."/>
            <person name="Hawkins J."/>
            <person name="Pontaroli A.C."/>
            <person name="Estep M."/>
            <person name="Feng L."/>
            <person name="Vaughn J.N."/>
            <person name="Grimwood J."/>
            <person name="Jenkins J."/>
            <person name="Barry K."/>
            <person name="Lindquist E."/>
            <person name="Hellsten U."/>
            <person name="Deshpande S."/>
            <person name="Wang X."/>
            <person name="Wu X."/>
            <person name="Mitros T."/>
            <person name="Triplett J."/>
            <person name="Yang X."/>
            <person name="Ye C.Y."/>
            <person name="Mauro-Herrera M."/>
            <person name="Wang L."/>
            <person name="Li P."/>
            <person name="Sharma M."/>
            <person name="Sharma R."/>
            <person name="Ronald P.C."/>
            <person name="Panaud O."/>
            <person name="Kellogg E.A."/>
            <person name="Brutnell T.P."/>
            <person name="Doust A.N."/>
            <person name="Tuskan G.A."/>
            <person name="Rokhsar D."/>
            <person name="Devos K.M."/>
        </authorList>
    </citation>
    <scope>NUCLEOTIDE SEQUENCE [LARGE SCALE GENOMIC DNA]</scope>
    <source>
        <strain evidence="13">Yugu1</strain>
    </source>
</reference>
<dbReference type="Pfam" id="PF23598">
    <property type="entry name" value="LRR_14"/>
    <property type="match status" value="1"/>
</dbReference>
<feature type="domain" description="Disease resistance N-terminal" evidence="10">
    <location>
        <begin position="94"/>
        <end position="170"/>
    </location>
</feature>
<feature type="region of interest" description="Disordered" evidence="7">
    <location>
        <begin position="65"/>
        <end position="84"/>
    </location>
</feature>
<dbReference type="Pfam" id="PF18052">
    <property type="entry name" value="Rx_N"/>
    <property type="match status" value="1"/>
</dbReference>
<dbReference type="InterPro" id="IPR055414">
    <property type="entry name" value="LRR_R13L4/SHOC2-like"/>
</dbReference>
<keyword evidence="2" id="KW-0433">Leucine-rich repeat</keyword>
<dbReference type="EMBL" id="CM003535">
    <property type="protein sequence ID" value="RCV38599.1"/>
    <property type="molecule type" value="Genomic_DNA"/>
</dbReference>
<feature type="domain" description="NB-ARC" evidence="9">
    <location>
        <begin position="257"/>
        <end position="383"/>
    </location>
</feature>
<feature type="transmembrane region" description="Helical" evidence="8">
    <location>
        <begin position="20"/>
        <end position="40"/>
    </location>
</feature>
<evidence type="ECO:0000259" key="10">
    <source>
        <dbReference type="Pfam" id="PF18052"/>
    </source>
</evidence>
<evidence type="ECO:0000256" key="3">
    <source>
        <dbReference type="ARBA" id="ARBA00022737"/>
    </source>
</evidence>
<feature type="non-terminal residue" evidence="13">
    <location>
        <position position="1031"/>
    </location>
</feature>
<dbReference type="Gene3D" id="1.20.5.4130">
    <property type="match status" value="1"/>
</dbReference>
<evidence type="ECO:0000313" key="13">
    <source>
        <dbReference type="EMBL" id="RCV38599.1"/>
    </source>
</evidence>
<dbReference type="Gene3D" id="1.10.10.10">
    <property type="entry name" value="Winged helix-like DNA-binding domain superfamily/Winged helix DNA-binding domain"/>
    <property type="match status" value="1"/>
</dbReference>
<evidence type="ECO:0000256" key="5">
    <source>
        <dbReference type="ARBA" id="ARBA00022821"/>
    </source>
</evidence>
<feature type="domain" description="Disease resistance protein winged helix" evidence="11">
    <location>
        <begin position="463"/>
        <end position="532"/>
    </location>
</feature>
<dbReference type="OrthoDB" id="1050628at2759"/>
<evidence type="ECO:0000256" key="7">
    <source>
        <dbReference type="SAM" id="MobiDB-lite"/>
    </source>
</evidence>
<reference evidence="13" key="2">
    <citation type="submission" date="2015-07" db="EMBL/GenBank/DDBJ databases">
        <authorList>
            <person name="Noorani M."/>
        </authorList>
    </citation>
    <scope>NUCLEOTIDE SEQUENCE</scope>
    <source>
        <strain evidence="13">Yugu1</strain>
    </source>
</reference>
<keyword evidence="8" id="KW-1133">Transmembrane helix</keyword>
<evidence type="ECO:0000259" key="9">
    <source>
        <dbReference type="Pfam" id="PF00931"/>
    </source>
</evidence>
<gene>
    <name evidence="13" type="ORF">SETIT_8G155700v2</name>
</gene>
<dbReference type="SUPFAM" id="SSF52058">
    <property type="entry name" value="L domain-like"/>
    <property type="match status" value="1"/>
</dbReference>
<dbReference type="InterPro" id="IPR041118">
    <property type="entry name" value="Rx_N"/>
</dbReference>
<dbReference type="CDD" id="cd14798">
    <property type="entry name" value="RX-CC_like"/>
    <property type="match status" value="1"/>
</dbReference>
<comment type="similarity">
    <text evidence="1">Belongs to the disease resistance NB-LRR family.</text>
</comment>
<dbReference type="PANTHER" id="PTHR23155">
    <property type="entry name" value="DISEASE RESISTANCE PROTEIN RP"/>
    <property type="match status" value="1"/>
</dbReference>
<proteinExistence type="inferred from homology"/>
<keyword evidence="3" id="KW-0677">Repeat</keyword>
<sequence>MAQLGLLSSIAKRRQKRRFFACCCAVGIYILFLKLERFFISSLFPNKLCVSSTRFFAPLTKCGPSSLSPTDKESQNKQSSRVADHPGCARREYFVGSCVKKLQEIVTHEAILILGVKDELTELQRRMERIHQFLNDAEQWSSKESDDNNCLGQLRDAMYDGDDIIDLARSKGSKLLPDHSLSLSSKSTCSGFSPFSCFSNIQTRHQVAVKITSLNKRIDNILKDKEISSVPNIQPTRKDLDSKLRKIPTLLNPTLWKIYNDRKIKGFFDKQAWVCISKDYSKITILKEILRKIEVQYMQDESIDELQSKLKLAINEKSFFLVLDDVRDSHTWANLLKNPLHTAATGIILLTSRLDTVAVEIEVDYTHRVDLMSVDVGCELLWKSMDINEENVVENLCGCLPLGIKVIARVLASKDQTENEWKKILRKDAWSMSKLHSEVTRALYLSYEDLPHCLKQFFMYCAMFPEDSVIFRDDIVRMWVAERFIDEQDGQLLEDTAEEYYYELICRNLFEPDYSEADLSRCRMHDLLRQLACHLSREECFVGDPESRTVSVVSKFRRISVVTMKDMVVLPSIDKEQYKVRTWRTSYEKSLRVDNTILRKLQCIPDCIGRLIHLRLLDLDGSDISSLPESICCLINLQILNLNRCVALYSLPLGITRLCNLRRLGLAGSPINQVPKEKAKLKFLNDLQGFPVGGGSDNSARTQDGWNLDELGPLSQLRKLRIIKLERASPYSTDSLLRDKKFLKLLYLYCTERTDDPYCEEDVINIERTFEKLIPPRSIQEIMIADFFGPRFPTWLDTDTYFPSLKYLVLRDCKSCVHLPAIGQLPNLKYLRIKGATAVTKIGPEFIGSRVGNFGSPEAVAFPKLEMLVITDMPNWEEWTFVVEEEEATAAGKEDGEDGAATKQKVEAPTPRMQLLPCLKDLRLVNCPKLRALQRQIGQQATTLKKLILWDVHSLKVVEDLLFLSEDLIVSDCECLERISNIPQTKLLRVQLCPSLRCVEGLDNLHQLSLTEDMQDVSSQWLAGLQERHQQ</sequence>
<evidence type="ECO:0000256" key="1">
    <source>
        <dbReference type="ARBA" id="ARBA00008894"/>
    </source>
</evidence>
<dbReference type="SUPFAM" id="SSF52540">
    <property type="entry name" value="P-loop containing nucleoside triphosphate hydrolases"/>
    <property type="match status" value="1"/>
</dbReference>
<organism evidence="13">
    <name type="scientific">Setaria italica</name>
    <name type="common">Foxtail millet</name>
    <name type="synonym">Panicum italicum</name>
    <dbReference type="NCBI Taxonomy" id="4555"/>
    <lineage>
        <taxon>Eukaryota</taxon>
        <taxon>Viridiplantae</taxon>
        <taxon>Streptophyta</taxon>
        <taxon>Embryophyta</taxon>
        <taxon>Tracheophyta</taxon>
        <taxon>Spermatophyta</taxon>
        <taxon>Magnoliopsida</taxon>
        <taxon>Liliopsida</taxon>
        <taxon>Poales</taxon>
        <taxon>Poaceae</taxon>
        <taxon>PACMAD clade</taxon>
        <taxon>Panicoideae</taxon>
        <taxon>Panicodae</taxon>
        <taxon>Paniceae</taxon>
        <taxon>Cenchrinae</taxon>
        <taxon>Setaria</taxon>
    </lineage>
</organism>
<dbReference type="AlphaFoldDB" id="A0A368S843"/>
<dbReference type="STRING" id="4555.A0A368S843"/>
<dbReference type="InterPro" id="IPR027417">
    <property type="entry name" value="P-loop_NTPase"/>
</dbReference>
<accession>A0A368S843</accession>
<evidence type="ECO:0000256" key="8">
    <source>
        <dbReference type="SAM" id="Phobius"/>
    </source>
</evidence>
<dbReference type="InterPro" id="IPR036388">
    <property type="entry name" value="WH-like_DNA-bd_sf"/>
</dbReference>
<evidence type="ECO:0000259" key="12">
    <source>
        <dbReference type="Pfam" id="PF23598"/>
    </source>
</evidence>
<dbReference type="InterPro" id="IPR032675">
    <property type="entry name" value="LRR_dom_sf"/>
</dbReference>
<keyword evidence="4" id="KW-0547">Nucleotide-binding</keyword>
<keyword evidence="6" id="KW-0175">Coiled coil</keyword>
<dbReference type="Pfam" id="PF23559">
    <property type="entry name" value="WHD_DRP"/>
    <property type="match status" value="1"/>
</dbReference>
<dbReference type="GO" id="GO:0043531">
    <property type="term" value="F:ADP binding"/>
    <property type="evidence" value="ECO:0007669"/>
    <property type="project" value="InterPro"/>
</dbReference>
<keyword evidence="8" id="KW-0472">Membrane</keyword>
<dbReference type="InterPro" id="IPR038005">
    <property type="entry name" value="RX-like_CC"/>
</dbReference>
<feature type="domain" description="Disease resistance R13L4/SHOC-2-like LRR" evidence="12">
    <location>
        <begin position="606"/>
        <end position="886"/>
    </location>
</feature>
<dbReference type="FunFam" id="1.10.10.10:FF:000322">
    <property type="entry name" value="Probable disease resistance protein At1g63360"/>
    <property type="match status" value="1"/>
</dbReference>
<dbReference type="GO" id="GO:0042742">
    <property type="term" value="P:defense response to bacterium"/>
    <property type="evidence" value="ECO:0007669"/>
    <property type="project" value="UniProtKB-ARBA"/>
</dbReference>
<keyword evidence="5" id="KW-0611">Plant defense</keyword>
<protein>
    <recommendedName>
        <fullName evidence="14">NB-ARC domain-containing protein</fullName>
    </recommendedName>
</protein>